<accession>A0A439DSP7</accession>
<dbReference type="PANTHER" id="PTHR34853:SF1">
    <property type="entry name" value="LIPASE 5"/>
    <property type="match status" value="1"/>
</dbReference>
<dbReference type="SUPFAM" id="SSF53474">
    <property type="entry name" value="alpha/beta-Hydrolases"/>
    <property type="match status" value="1"/>
</dbReference>
<reference evidence="3 4" key="1">
    <citation type="submission" date="2013-06" db="EMBL/GenBank/DDBJ databases">
        <title>The draft sequence of the Mycobacterium elephantis genome.</title>
        <authorList>
            <person name="Pettersson F.B."/>
            <person name="Das S."/>
            <person name="Dasgupta S."/>
            <person name="Bhattacharya A."/>
            <person name="Kirsebom L.A."/>
        </authorList>
    </citation>
    <scope>NUCLEOTIDE SEQUENCE [LARGE SCALE GENOMIC DNA]</scope>
    <source>
        <strain evidence="3 4">DSM 44368</strain>
    </source>
</reference>
<keyword evidence="2" id="KW-0732">Signal</keyword>
<comment type="caution">
    <text evidence="3">The sequence shown here is derived from an EMBL/GenBank/DDBJ whole genome shotgun (WGS) entry which is preliminary data.</text>
</comment>
<gene>
    <name evidence="3" type="ORF">MELE44368_21290</name>
</gene>
<dbReference type="Gene3D" id="3.40.50.1820">
    <property type="entry name" value="alpha/beta hydrolase"/>
    <property type="match status" value="2"/>
</dbReference>
<dbReference type="RefSeq" id="WP_128109118.1">
    <property type="nucleotide sequence ID" value="NZ_ATDN01000019.1"/>
</dbReference>
<keyword evidence="4" id="KW-1185">Reference proteome</keyword>
<dbReference type="PANTHER" id="PTHR34853">
    <property type="match status" value="1"/>
</dbReference>
<dbReference type="EMBL" id="ATDN01000019">
    <property type="protein sequence ID" value="RWA19334.1"/>
    <property type="molecule type" value="Genomic_DNA"/>
</dbReference>
<dbReference type="InterPro" id="IPR005152">
    <property type="entry name" value="Lipase_secreted"/>
</dbReference>
<evidence type="ECO:0000256" key="1">
    <source>
        <dbReference type="SAM" id="MobiDB-lite"/>
    </source>
</evidence>
<evidence type="ECO:0000256" key="2">
    <source>
        <dbReference type="SAM" id="SignalP"/>
    </source>
</evidence>
<dbReference type="PIRSF" id="PIRSF029171">
    <property type="entry name" value="Esterase_LipA"/>
    <property type="match status" value="1"/>
</dbReference>
<feature type="signal peptide" evidence="2">
    <location>
        <begin position="1"/>
        <end position="19"/>
    </location>
</feature>
<dbReference type="AlphaFoldDB" id="A0A439DSP7"/>
<protein>
    <recommendedName>
        <fullName evidence="5">Lipase</fullName>
    </recommendedName>
</protein>
<dbReference type="InterPro" id="IPR029058">
    <property type="entry name" value="AB_hydrolase_fold"/>
</dbReference>
<dbReference type="PROSITE" id="PS51257">
    <property type="entry name" value="PROKAR_LIPOPROTEIN"/>
    <property type="match status" value="1"/>
</dbReference>
<evidence type="ECO:0008006" key="5">
    <source>
        <dbReference type="Google" id="ProtNLM"/>
    </source>
</evidence>
<sequence length="414" mass="42684">MGLRLVVAAVGVVSVLAGCAPSPPQPPADYNRPSRTLTPPFVGATELPPPDMTDDGPGSLVEVKPLAPNDYFTDAGVTAVRVVYRSTTNAGQPVDVSGVVAVPAGKAPDGGWPIIAFGHSLTGVTENCAPSLARGLGGYASAMTVMLNRGYMVMMPDFQGLGVPGRPHAPLDWVALGNNMIDGVRAARRVLPDASANWGAYGSGQGGLAAWASAIRAVDYGGGLNLVGAVALSPYADLSPLVDVAVTGHLSQNQYRLLMVLLQSLSQELPSLDLDAYRSGLAGDHWDELTSCAPVDPAEAQRVASQLSPDDLRPRDDAAAAALRDALSALALPGASPAPAAPVLVVYGTDDPLVPQAGVALAVKEACAKGDPIVVNRRIGDTTTTNEQIIQSSLQWLRARFDGQRPADLCVGAP</sequence>
<feature type="chain" id="PRO_5039695545" description="Lipase" evidence="2">
    <location>
        <begin position="20"/>
        <end position="414"/>
    </location>
</feature>
<proteinExistence type="predicted"/>
<evidence type="ECO:0000313" key="3">
    <source>
        <dbReference type="EMBL" id="RWA19334.1"/>
    </source>
</evidence>
<name>A0A439DSP7_9MYCO</name>
<evidence type="ECO:0000313" key="4">
    <source>
        <dbReference type="Proteomes" id="UP000287177"/>
    </source>
</evidence>
<dbReference type="GO" id="GO:0004806">
    <property type="term" value="F:triacylglycerol lipase activity"/>
    <property type="evidence" value="ECO:0007669"/>
    <property type="project" value="InterPro"/>
</dbReference>
<feature type="region of interest" description="Disordered" evidence="1">
    <location>
        <begin position="21"/>
        <end position="54"/>
    </location>
</feature>
<dbReference type="GO" id="GO:0016042">
    <property type="term" value="P:lipid catabolic process"/>
    <property type="evidence" value="ECO:0007669"/>
    <property type="project" value="InterPro"/>
</dbReference>
<organism evidence="3 4">
    <name type="scientific">Mycolicibacterium elephantis DSM 44368</name>
    <dbReference type="NCBI Taxonomy" id="1335622"/>
    <lineage>
        <taxon>Bacteria</taxon>
        <taxon>Bacillati</taxon>
        <taxon>Actinomycetota</taxon>
        <taxon>Actinomycetes</taxon>
        <taxon>Mycobacteriales</taxon>
        <taxon>Mycobacteriaceae</taxon>
        <taxon>Mycolicibacterium</taxon>
    </lineage>
</organism>
<dbReference type="Pfam" id="PF03583">
    <property type="entry name" value="LIP"/>
    <property type="match status" value="1"/>
</dbReference>
<dbReference type="Proteomes" id="UP000287177">
    <property type="component" value="Unassembled WGS sequence"/>
</dbReference>